<protein>
    <recommendedName>
        <fullName evidence="6">Nucleotide-diphospho-sugar transferase domain-containing protein</fullName>
    </recommendedName>
</protein>
<reference evidence="5" key="2">
    <citation type="journal article" date="2018" name="Nat. Microbiol.">
        <title>Leveraging single-cell genomics to expand the fungal tree of life.</title>
        <authorList>
            <person name="Ahrendt S.R."/>
            <person name="Quandt C.A."/>
            <person name="Ciobanu D."/>
            <person name="Clum A."/>
            <person name="Salamov A."/>
            <person name="Andreopoulos B."/>
            <person name="Cheng J.F."/>
            <person name="Woyke T."/>
            <person name="Pelin A."/>
            <person name="Henrissat B."/>
            <person name="Reynolds N.K."/>
            <person name="Benny G.L."/>
            <person name="Smith M.E."/>
            <person name="James T.Y."/>
            <person name="Grigoriev I.V."/>
        </authorList>
    </citation>
    <scope>NUCLEOTIDE SEQUENCE [LARGE SCALE GENOMIC DNA]</scope>
    <source>
        <strain evidence="5">CSF55</strain>
    </source>
</reference>
<keyword evidence="1" id="KW-1133">Transmembrane helix</keyword>
<evidence type="ECO:0008006" key="6">
    <source>
        <dbReference type="Google" id="ProtNLM"/>
    </source>
</evidence>
<dbReference type="Proteomes" id="UP000281549">
    <property type="component" value="Unassembled WGS sequence"/>
</dbReference>
<reference evidence="2 4" key="1">
    <citation type="journal article" date="2013" name="Curr. Biol.">
        <title>Shared signatures of parasitism and phylogenomics unite Cryptomycota and microsporidia.</title>
        <authorList>
            <person name="James T.Y."/>
            <person name="Pelin A."/>
            <person name="Bonen L."/>
            <person name="Ahrendt S."/>
            <person name="Sain D."/>
            <person name="Corradi N."/>
            <person name="Stajich J.E."/>
        </authorList>
    </citation>
    <scope>NUCLEOTIDE SEQUENCE [LARGE SCALE GENOMIC DNA]</scope>
    <source>
        <strain evidence="2 4">CSF55</strain>
        <strain evidence="2 4">CSF55</strain>
    </source>
</reference>
<dbReference type="Gene3D" id="3.90.550.10">
    <property type="entry name" value="Spore Coat Polysaccharide Biosynthesis Protein SpsA, Chain A"/>
    <property type="match status" value="1"/>
</dbReference>
<dbReference type="EMBL" id="KE561054">
    <property type="protein sequence ID" value="EPZ33457.1"/>
    <property type="molecule type" value="Genomic_DNA"/>
</dbReference>
<feature type="transmembrane region" description="Helical" evidence="1">
    <location>
        <begin position="12"/>
        <end position="33"/>
    </location>
</feature>
<keyword evidence="1" id="KW-0472">Membrane</keyword>
<dbReference type="InterPro" id="IPR029044">
    <property type="entry name" value="Nucleotide-diphossugar_trans"/>
</dbReference>
<reference evidence="3" key="3">
    <citation type="submission" date="2018-08" db="EMBL/GenBank/DDBJ databases">
        <title>Leveraging single-cell genomics to expand the Fungal Tree of Life.</title>
        <authorList>
            <consortium name="DOE Joint Genome Institute"/>
            <person name="Ahrendt S.R."/>
            <person name="Quandt C.A."/>
            <person name="Ciobanu D."/>
            <person name="Clum A."/>
            <person name="Salamov A."/>
            <person name="Andreopoulos B."/>
            <person name="Cheng J.-F."/>
            <person name="Woyke T."/>
            <person name="Pelin A."/>
            <person name="Henrissat B."/>
            <person name="Reynolds N."/>
            <person name="Benny G.L."/>
            <person name="Smith M.E."/>
            <person name="James T.Y."/>
            <person name="Grigoriev I.V."/>
        </authorList>
    </citation>
    <scope>NUCLEOTIDE SEQUENCE</scope>
    <source>
        <strain evidence="3">CSF55</strain>
    </source>
</reference>
<dbReference type="AlphaFoldDB" id="A0A075AXL1"/>
<dbReference type="HOGENOM" id="CLU_1046455_0_0_1"/>
<organism evidence="2 4">
    <name type="scientific">Rozella allomycis (strain CSF55)</name>
    <dbReference type="NCBI Taxonomy" id="988480"/>
    <lineage>
        <taxon>Eukaryota</taxon>
        <taxon>Fungi</taxon>
        <taxon>Fungi incertae sedis</taxon>
        <taxon>Cryptomycota</taxon>
        <taxon>Cryptomycota incertae sedis</taxon>
        <taxon>Rozella</taxon>
    </lineage>
</organism>
<dbReference type="Proteomes" id="UP000030755">
    <property type="component" value="Unassembled WGS sequence"/>
</dbReference>
<dbReference type="SUPFAM" id="SSF53448">
    <property type="entry name" value="Nucleotide-diphospho-sugar transferases"/>
    <property type="match status" value="1"/>
</dbReference>
<accession>A0A075AXL1</accession>
<dbReference type="EMBL" id="ML005072">
    <property type="protein sequence ID" value="RKP20380.1"/>
    <property type="molecule type" value="Genomic_DNA"/>
</dbReference>
<evidence type="ECO:0000313" key="4">
    <source>
        <dbReference type="Proteomes" id="UP000030755"/>
    </source>
</evidence>
<sequence length="266" mass="30250">MKGWARTEFKKFIILSSAIFGLFLLIKFLSLFASDIESSSKIQSLNSSWIKTDSLVFIKRQKRIPTSGILLVFGIHSPIIPNYQERFKKAGGRSTLYLKELNRVIDSIRATNKAISITVATDDVQAIPDEIARKVQNIFLQKLKTRAPWGDKTPAMLQSPYENTLFLDLDTLVCGDIKPIFKLLDNFDMAVVMEVLLKQQFLDAHVKNYDPSAHFNAIFETNSGVLLYKKTKETLDFLNSVYYSHEKGSDQHYYHLTSPLGAMLDS</sequence>
<evidence type="ECO:0000313" key="5">
    <source>
        <dbReference type="Proteomes" id="UP000281549"/>
    </source>
</evidence>
<evidence type="ECO:0000313" key="2">
    <source>
        <dbReference type="EMBL" id="EPZ33457.1"/>
    </source>
</evidence>
<evidence type="ECO:0000313" key="3">
    <source>
        <dbReference type="EMBL" id="RKP20380.1"/>
    </source>
</evidence>
<name>A0A075AXL1_ROZAC</name>
<proteinExistence type="predicted"/>
<gene>
    <name evidence="2" type="ORF">O9G_001208</name>
    <name evidence="3" type="ORF">ROZALSC1DRAFT_28129</name>
</gene>
<evidence type="ECO:0000256" key="1">
    <source>
        <dbReference type="SAM" id="Phobius"/>
    </source>
</evidence>
<keyword evidence="4" id="KW-1185">Reference proteome</keyword>
<keyword evidence="1" id="KW-0812">Transmembrane</keyword>